<dbReference type="GeneID" id="92014471"/>
<gene>
    <name evidence="2" type="ORF">SLS55_010386</name>
</gene>
<evidence type="ECO:0000313" key="2">
    <source>
        <dbReference type="EMBL" id="KAL0253407.1"/>
    </source>
</evidence>
<organism evidence="2 3">
    <name type="scientific">Diplodia seriata</name>
    <dbReference type="NCBI Taxonomy" id="420778"/>
    <lineage>
        <taxon>Eukaryota</taxon>
        <taxon>Fungi</taxon>
        <taxon>Dikarya</taxon>
        <taxon>Ascomycota</taxon>
        <taxon>Pezizomycotina</taxon>
        <taxon>Dothideomycetes</taxon>
        <taxon>Dothideomycetes incertae sedis</taxon>
        <taxon>Botryosphaeriales</taxon>
        <taxon>Botryosphaeriaceae</taxon>
        <taxon>Diplodia</taxon>
    </lineage>
</organism>
<dbReference type="Proteomes" id="UP001430584">
    <property type="component" value="Unassembled WGS sequence"/>
</dbReference>
<protein>
    <submittedName>
        <fullName evidence="2">Uncharacterized protein</fullName>
    </submittedName>
</protein>
<proteinExistence type="predicted"/>
<evidence type="ECO:0000313" key="3">
    <source>
        <dbReference type="Proteomes" id="UP001430584"/>
    </source>
</evidence>
<feature type="compositionally biased region" description="Polar residues" evidence="1">
    <location>
        <begin position="175"/>
        <end position="186"/>
    </location>
</feature>
<sequence length="263" mass="28808">MANFDRSKWYQISTPNGLLSIVGTPTTTIDNKTSVQPFGPVFLRISNTTDHEQQWQIYNTNSTHAVLRTRASGPNNYLSAAIAESDDGEVTAGSTKPIMGNYTMLDESMYWSIGAWSDRLFWFENARNGSGWHLNATGAFFLMSLNITAPQVGQQFKFTTLGDVENEKYSTYSTPGVAATASSTGTVEPYRNEPVEEPMQGPQVSELPAPMGSGQQRQDYSELPVAEGAKLPDQKYSELPASPTPMGVDYHQIAELDGGGSWK</sequence>
<comment type="caution">
    <text evidence="2">The sequence shown here is derived from an EMBL/GenBank/DDBJ whole genome shotgun (WGS) entry which is preliminary data.</text>
</comment>
<keyword evidence="3" id="KW-1185">Reference proteome</keyword>
<dbReference type="EMBL" id="JAJVCZ030000012">
    <property type="protein sequence ID" value="KAL0253407.1"/>
    <property type="molecule type" value="Genomic_DNA"/>
</dbReference>
<evidence type="ECO:0000256" key="1">
    <source>
        <dbReference type="SAM" id="MobiDB-lite"/>
    </source>
</evidence>
<feature type="region of interest" description="Disordered" evidence="1">
    <location>
        <begin position="175"/>
        <end position="220"/>
    </location>
</feature>
<name>A0ABR3BYE6_9PEZI</name>
<reference evidence="2 3" key="1">
    <citation type="submission" date="2024-02" db="EMBL/GenBank/DDBJ databases">
        <title>De novo assembly and annotation of 12 fungi associated with fruit tree decline syndrome in Ontario, Canada.</title>
        <authorList>
            <person name="Sulman M."/>
            <person name="Ellouze W."/>
            <person name="Ilyukhin E."/>
        </authorList>
    </citation>
    <scope>NUCLEOTIDE SEQUENCE [LARGE SCALE GENOMIC DNA]</scope>
    <source>
        <strain evidence="2 3">FDS-637</strain>
    </source>
</reference>
<dbReference type="RefSeq" id="XP_066628051.1">
    <property type="nucleotide sequence ID" value="XM_066781768.1"/>
</dbReference>
<accession>A0ABR3BYE6</accession>